<dbReference type="EMBL" id="AM085146">
    <property type="protein sequence ID" value="CAJ30072.1"/>
    <property type="molecule type" value="Genomic_DNA"/>
</dbReference>
<proteinExistence type="predicted"/>
<dbReference type="AlphaFoldDB" id="Q3BKF5"/>
<evidence type="ECO:0000256" key="2">
    <source>
        <dbReference type="SAM" id="Phobius"/>
    </source>
</evidence>
<keyword evidence="2" id="KW-1133">Transmembrane helix</keyword>
<feature type="region of interest" description="Disordered" evidence="1">
    <location>
        <begin position="1"/>
        <end position="20"/>
    </location>
</feature>
<sequence length="203" mass="22031">MPASLHRPPGGHDGEIGHPVLGDAALGQQQVAVIGQGHGQTGDPVQFAPRRFRERRNPGGTVTDEMAFVIGDALTGRGPVDPGEEAPLVQHQRADRSLGGDHRAPSWTVVLSRDRSTSNASISSSRYTTRPPILRNFGPSPVHRHLSRVRWEMFQRAASSIWFICLTAIWFSFGFSRKPVERMASHQKSVVGTADGPSGDKLG</sequence>
<gene>
    <name evidence="3" type="ORF">mgI424</name>
</gene>
<protein>
    <submittedName>
        <fullName evidence="3">Uncharacterized protein</fullName>
    </submittedName>
</protein>
<keyword evidence="2" id="KW-0812">Transmembrane</keyword>
<feature type="transmembrane region" description="Helical" evidence="2">
    <location>
        <begin position="153"/>
        <end position="173"/>
    </location>
</feature>
<organism evidence="3">
    <name type="scientific">Magnetospirillum gryphiswaldense</name>
    <dbReference type="NCBI Taxonomy" id="55518"/>
    <lineage>
        <taxon>Bacteria</taxon>
        <taxon>Pseudomonadati</taxon>
        <taxon>Pseudomonadota</taxon>
        <taxon>Alphaproteobacteria</taxon>
        <taxon>Rhodospirillales</taxon>
        <taxon>Rhodospirillaceae</taxon>
        <taxon>Magnetospirillum</taxon>
    </lineage>
</organism>
<keyword evidence="2" id="KW-0472">Membrane</keyword>
<evidence type="ECO:0000313" key="3">
    <source>
        <dbReference type="EMBL" id="CAJ30072.1"/>
    </source>
</evidence>
<accession>Q3BKF5</accession>
<name>Q3BKF5_9PROT</name>
<reference evidence="3" key="1">
    <citation type="journal article" date="2005" name="J. Bacteriol.">
        <title>A hypervariable 130-kilobase genomic region of Magnetospirillum gryphiswaldense comprises a magnetosome island which undergoes frequent rearrangements during stationary growth.</title>
        <authorList>
            <person name="Ullrich S."/>
            <person name="Kube M."/>
            <person name="Schuebbe S."/>
            <person name="Reinhardt R."/>
            <person name="Schueler D."/>
        </authorList>
    </citation>
    <scope>NUCLEOTIDE SEQUENCE</scope>
    <source>
        <strain evidence="3">MSR-1</strain>
    </source>
</reference>
<evidence type="ECO:0000256" key="1">
    <source>
        <dbReference type="SAM" id="MobiDB-lite"/>
    </source>
</evidence>